<feature type="compositionally biased region" description="Low complexity" evidence="4">
    <location>
        <begin position="316"/>
        <end position="374"/>
    </location>
</feature>
<feature type="domain" description="ARID" evidence="5">
    <location>
        <begin position="457"/>
        <end position="550"/>
    </location>
</feature>
<evidence type="ECO:0000256" key="3">
    <source>
        <dbReference type="ARBA" id="ARBA00023242"/>
    </source>
</evidence>
<feature type="compositionally biased region" description="Low complexity" evidence="4">
    <location>
        <begin position="553"/>
        <end position="565"/>
    </location>
</feature>
<organism evidence="6 7">
    <name type="scientific">Pyricularia grisea</name>
    <name type="common">Crabgrass-specific blast fungus</name>
    <name type="synonym">Magnaporthe grisea</name>
    <dbReference type="NCBI Taxonomy" id="148305"/>
    <lineage>
        <taxon>Eukaryota</taxon>
        <taxon>Fungi</taxon>
        <taxon>Dikarya</taxon>
        <taxon>Ascomycota</taxon>
        <taxon>Pezizomycotina</taxon>
        <taxon>Sordariomycetes</taxon>
        <taxon>Sordariomycetidae</taxon>
        <taxon>Magnaporthales</taxon>
        <taxon>Pyriculariaceae</taxon>
        <taxon>Pyricularia</taxon>
    </lineage>
</organism>
<keyword evidence="6" id="KW-1185">Reference proteome</keyword>
<dbReference type="Proteomes" id="UP000515153">
    <property type="component" value="Unplaced"/>
</dbReference>
<feature type="compositionally biased region" description="Polar residues" evidence="4">
    <location>
        <begin position="114"/>
        <end position="123"/>
    </location>
</feature>
<feature type="compositionally biased region" description="Polar residues" evidence="4">
    <location>
        <begin position="412"/>
        <end position="422"/>
    </location>
</feature>
<dbReference type="RefSeq" id="XP_030987557.1">
    <property type="nucleotide sequence ID" value="XM_031120819.1"/>
</dbReference>
<sequence length="1183" mass="130806">MSSWMNDASAALPNHNGNGFTHHVSDPSQSSGAMMDPSAYMANSGQFNPAAAAQFANPQQMLAMQNGNMRNQPGGFPNPVYQTNSVIPSKRPRPREDSLAGSPRPAPGMAPTSRAETPQQNHYANYPPQQPQQQQPQQQQSQQQTSQQPQQPQQPQQQTPSGQPSPYPHLQTNGSANATPSPIMANQMRPGSVPQRVSTASPHPYSPAGQNFGHQASPAPSEQGGTPQPNAYMQQGNYPPAFNQQFAPSPSQARHTQSPMAGQMPGQMGGPMGGQMMPQPMGHLPPQVGQMSPQQMSQMGMMGQMPQHMFPGQMQQMNQMQQMQHFQQLQQQMPQAARDQQKLLQQMQMQRQFQQQQQPQQQHQQPPNQHRQPQPQQPPPQQQHPQQVAQSPSVQKSPVPPSPQAQPQGVQMSPQMAGQNRNVMARQQMPNGQMPPGAMRPQPGQPMPSQPGMQRGPPGAPDFLEKLSQFMSKQGQPLDPNPIVENRPISLWNLRQAVGKHGGYRNVTQSNLWPNVSNALGMHPVQFQMAPAQLRQIYERNLLRFDDYMAQGRAKQMQQAQQSQQHPGMPGHAQTPGTPTKPGMPGQMPPGSVMNQPGQPPHLVQGQPPAPAKQGQPPMMNGFSSTSVQPQPHPAAMQGHARNSLSRNIQGTPTRDDLAGQSPMSAKGVRSSLPGPPPLDPSPKREPVPAEDPSIYRPIVRQWKENEYAGVYYGESFEIVTQRLRELRPDVPPLAALGNIDLHALCRSLQSGIRAEVRMALDTLATFTASEARQFQVDLNQAGELIECLLECAEDQLDVLVDNTVEVSDEILISNYEDVIRACHIENSTMHDEPTPGSEEYELDRAVDRLLCITTIIRNMSFGIVEQDEVRTRSVLAEEEVVKFLCTLIRYLGTRNMLLRTHRNTLDLMKDVVTILSNISTCVEISEREHAYCFLQFALAFAPAPAPNLAADNLYFPPYNPQLHTYLPVAIEAFSKLLVSKEQNRSHFAAILAGDMSQSMPYELLTRCFGLAISLIPEQSLDVTRAPVPEARKPALMQGLLVAQTILSLAPGHDSEIVRAWLSSGCDFPQNLHRLTWHMCQQFEYIKEKVHQQPRTGHGRNRAPPQLPQQAYDCLYLAALSSSILRRLAEKSRDPADPKGSIPPKVVPSTDLVCELLKLPSDEWTRSDVRVLQQLVAAASLDD</sequence>
<evidence type="ECO:0000313" key="7">
    <source>
        <dbReference type="RefSeq" id="XP_030987557.1"/>
    </source>
</evidence>
<dbReference type="AlphaFoldDB" id="A0A6P8BKE8"/>
<dbReference type="InterPro" id="IPR001606">
    <property type="entry name" value="ARID_dom"/>
</dbReference>
<dbReference type="PANTHER" id="PTHR13964:SF27">
    <property type="entry name" value="HAT-TRICK, ISOFORM D"/>
    <property type="match status" value="1"/>
</dbReference>
<dbReference type="InterPro" id="IPR036431">
    <property type="entry name" value="ARID_dom_sf"/>
</dbReference>
<dbReference type="SMART" id="SM00501">
    <property type="entry name" value="BRIGHT"/>
    <property type="match status" value="1"/>
</dbReference>
<reference evidence="7" key="3">
    <citation type="submission" date="2025-08" db="UniProtKB">
        <authorList>
            <consortium name="RefSeq"/>
        </authorList>
    </citation>
    <scope>IDENTIFICATION</scope>
    <source>
        <strain evidence="7">NI907</strain>
    </source>
</reference>
<keyword evidence="2" id="KW-0804">Transcription</keyword>
<feature type="compositionally biased region" description="Polar residues" evidence="4">
    <location>
        <begin position="170"/>
        <end position="180"/>
    </location>
</feature>
<gene>
    <name evidence="7" type="ORF">PgNI_00742</name>
</gene>
<keyword evidence="3" id="KW-0539">Nucleus</keyword>
<proteinExistence type="predicted"/>
<feature type="region of interest" description="Disordered" evidence="4">
    <location>
        <begin position="316"/>
        <end position="462"/>
    </location>
</feature>
<feature type="region of interest" description="Disordered" evidence="4">
    <location>
        <begin position="66"/>
        <end position="267"/>
    </location>
</feature>
<evidence type="ECO:0000259" key="5">
    <source>
        <dbReference type="PROSITE" id="PS51011"/>
    </source>
</evidence>
<evidence type="ECO:0000256" key="1">
    <source>
        <dbReference type="ARBA" id="ARBA00023015"/>
    </source>
</evidence>
<dbReference type="InterPro" id="IPR051232">
    <property type="entry name" value="ARID/SWI1_ChromRemod"/>
</dbReference>
<dbReference type="GO" id="GO:0000976">
    <property type="term" value="F:transcription cis-regulatory region binding"/>
    <property type="evidence" value="ECO:0007669"/>
    <property type="project" value="TreeGrafter"/>
</dbReference>
<reference evidence="7" key="2">
    <citation type="submission" date="2019-10" db="EMBL/GenBank/DDBJ databases">
        <authorList>
            <consortium name="NCBI Genome Project"/>
        </authorList>
    </citation>
    <scope>NUCLEOTIDE SEQUENCE</scope>
    <source>
        <strain evidence="7">NI907</strain>
    </source>
</reference>
<name>A0A6P8BKE8_PYRGI</name>
<dbReference type="CDD" id="cd16871">
    <property type="entry name" value="ARID_Swi1p-like"/>
    <property type="match status" value="1"/>
</dbReference>
<feature type="compositionally biased region" description="Low complexity" evidence="4">
    <location>
        <begin position="383"/>
        <end position="397"/>
    </location>
</feature>
<dbReference type="SMART" id="SM01014">
    <property type="entry name" value="ARID"/>
    <property type="match status" value="1"/>
</dbReference>
<feature type="compositionally biased region" description="Polar residues" evidence="4">
    <location>
        <begin position="208"/>
        <end position="258"/>
    </location>
</feature>
<feature type="region of interest" description="Disordered" evidence="4">
    <location>
        <begin position="15"/>
        <end position="37"/>
    </location>
</feature>
<evidence type="ECO:0000256" key="2">
    <source>
        <dbReference type="ARBA" id="ARBA00023163"/>
    </source>
</evidence>
<feature type="compositionally biased region" description="Low complexity" evidence="4">
    <location>
        <begin position="131"/>
        <end position="164"/>
    </location>
</feature>
<evidence type="ECO:0000313" key="6">
    <source>
        <dbReference type="Proteomes" id="UP000515153"/>
    </source>
</evidence>
<feature type="compositionally biased region" description="Low complexity" evidence="4">
    <location>
        <begin position="574"/>
        <end position="591"/>
    </location>
</feature>
<feature type="compositionally biased region" description="Polar residues" evidence="4">
    <location>
        <begin position="641"/>
        <end position="653"/>
    </location>
</feature>
<dbReference type="KEGG" id="pgri:PgNI_00742"/>
<dbReference type="Gene3D" id="1.10.150.60">
    <property type="entry name" value="ARID DNA-binding domain"/>
    <property type="match status" value="1"/>
</dbReference>
<dbReference type="GO" id="GO:0016514">
    <property type="term" value="C:SWI/SNF complex"/>
    <property type="evidence" value="ECO:0007669"/>
    <property type="project" value="TreeGrafter"/>
</dbReference>
<feature type="region of interest" description="Disordered" evidence="4">
    <location>
        <begin position="553"/>
        <end position="693"/>
    </location>
</feature>
<dbReference type="PROSITE" id="PS51011">
    <property type="entry name" value="ARID"/>
    <property type="match status" value="1"/>
</dbReference>
<protein>
    <recommendedName>
        <fullName evidence="5">ARID domain-containing protein</fullName>
    </recommendedName>
</protein>
<dbReference type="GO" id="GO:0006357">
    <property type="term" value="P:regulation of transcription by RNA polymerase II"/>
    <property type="evidence" value="ECO:0007669"/>
    <property type="project" value="TreeGrafter"/>
</dbReference>
<dbReference type="Pfam" id="PF01388">
    <property type="entry name" value="ARID"/>
    <property type="match status" value="1"/>
</dbReference>
<evidence type="ECO:0000256" key="4">
    <source>
        <dbReference type="SAM" id="MobiDB-lite"/>
    </source>
</evidence>
<dbReference type="GeneID" id="41955733"/>
<keyword evidence="1" id="KW-0805">Transcription regulation</keyword>
<reference evidence="7" key="1">
    <citation type="journal article" date="2019" name="Mol. Biol. Evol.">
        <title>Blast fungal genomes show frequent chromosomal changes, gene gains and losses, and effector gene turnover.</title>
        <authorList>
            <person name="Gomez Luciano L.B."/>
            <person name="Jason Tsai I."/>
            <person name="Chuma I."/>
            <person name="Tosa Y."/>
            <person name="Chen Y.H."/>
            <person name="Li J.Y."/>
            <person name="Li M.Y."/>
            <person name="Jade Lu M.Y."/>
            <person name="Nakayashiki H."/>
            <person name="Li W.H."/>
        </authorList>
    </citation>
    <scope>NUCLEOTIDE SEQUENCE</scope>
    <source>
        <strain evidence="7">NI907</strain>
    </source>
</reference>
<accession>A0A6P8BKE8</accession>
<dbReference type="PANTHER" id="PTHR13964">
    <property type="entry name" value="RBP-RELATED"/>
    <property type="match status" value="1"/>
</dbReference>
<dbReference type="OrthoDB" id="1938591at2759"/>
<dbReference type="SUPFAM" id="SSF46774">
    <property type="entry name" value="ARID-like"/>
    <property type="match status" value="1"/>
</dbReference>